<gene>
    <name evidence="1" type="ORF">KC19_2G092900</name>
</gene>
<name>A0A8T0IRW1_CERPU</name>
<evidence type="ECO:0000313" key="1">
    <source>
        <dbReference type="EMBL" id="KAG0586470.1"/>
    </source>
</evidence>
<organism evidence="1 2">
    <name type="scientific">Ceratodon purpureus</name>
    <name type="common">Fire moss</name>
    <name type="synonym">Dicranum purpureum</name>
    <dbReference type="NCBI Taxonomy" id="3225"/>
    <lineage>
        <taxon>Eukaryota</taxon>
        <taxon>Viridiplantae</taxon>
        <taxon>Streptophyta</taxon>
        <taxon>Embryophyta</taxon>
        <taxon>Bryophyta</taxon>
        <taxon>Bryophytina</taxon>
        <taxon>Bryopsida</taxon>
        <taxon>Dicranidae</taxon>
        <taxon>Pseudoditrichales</taxon>
        <taxon>Ditrichaceae</taxon>
        <taxon>Ceratodon</taxon>
    </lineage>
</organism>
<keyword evidence="2" id="KW-1185">Reference proteome</keyword>
<dbReference type="EMBL" id="CM026422">
    <property type="protein sequence ID" value="KAG0586470.1"/>
    <property type="molecule type" value="Genomic_DNA"/>
</dbReference>
<evidence type="ECO:0000313" key="2">
    <source>
        <dbReference type="Proteomes" id="UP000822688"/>
    </source>
</evidence>
<accession>A0A8T0IRW1</accession>
<dbReference type="Proteomes" id="UP000822688">
    <property type="component" value="Chromosome 2"/>
</dbReference>
<dbReference type="AlphaFoldDB" id="A0A8T0IRW1"/>
<proteinExistence type="predicted"/>
<sequence length="145" mass="17048">MDIRSILLTNPEQERRHMNWTVIPRNNVQKELRNSNAIEEQNLQDILNLTTAQLLQFIPANSSERIQTLILYVDTNDIRMRRNLELLSQSAARPFSHIQTALQLKLSIEQIDHDMRTNVDKAHICEAYLNPKMVFPQNWCKEKLV</sequence>
<reference evidence="1" key="1">
    <citation type="submission" date="2020-06" db="EMBL/GenBank/DDBJ databases">
        <title>WGS assembly of Ceratodon purpureus strain R40.</title>
        <authorList>
            <person name="Carey S.B."/>
            <person name="Jenkins J."/>
            <person name="Shu S."/>
            <person name="Lovell J.T."/>
            <person name="Sreedasyam A."/>
            <person name="Maumus F."/>
            <person name="Tiley G.P."/>
            <person name="Fernandez-Pozo N."/>
            <person name="Barry K."/>
            <person name="Chen C."/>
            <person name="Wang M."/>
            <person name="Lipzen A."/>
            <person name="Daum C."/>
            <person name="Saski C.A."/>
            <person name="Payton A.C."/>
            <person name="Mcbreen J.C."/>
            <person name="Conrad R.E."/>
            <person name="Kollar L.M."/>
            <person name="Olsson S."/>
            <person name="Huttunen S."/>
            <person name="Landis J.B."/>
            <person name="Wickett N.J."/>
            <person name="Johnson M.G."/>
            <person name="Rensing S.A."/>
            <person name="Grimwood J."/>
            <person name="Schmutz J."/>
            <person name="Mcdaniel S.F."/>
        </authorList>
    </citation>
    <scope>NUCLEOTIDE SEQUENCE</scope>
    <source>
        <strain evidence="1">R40</strain>
    </source>
</reference>
<protein>
    <submittedName>
        <fullName evidence="1">Uncharacterized protein</fullName>
    </submittedName>
</protein>
<comment type="caution">
    <text evidence="1">The sequence shown here is derived from an EMBL/GenBank/DDBJ whole genome shotgun (WGS) entry which is preliminary data.</text>
</comment>